<evidence type="ECO:0000313" key="3">
    <source>
        <dbReference type="Proteomes" id="UP000325576"/>
    </source>
</evidence>
<proteinExistence type="predicted"/>
<sequence>MTFIVRRPPRTLLENAVKSFVYLVVVWFGLALLFRRYLIAHLLSGGPFRTPIGHRPIGWSGTTGAVAVSAVGPSEMSARRVAGGQ</sequence>
<dbReference type="Proteomes" id="UP000325576">
    <property type="component" value="Unassembled WGS sequence"/>
</dbReference>
<comment type="caution">
    <text evidence="2">The sequence shown here is derived from an EMBL/GenBank/DDBJ whole genome shotgun (WGS) entry which is preliminary data.</text>
</comment>
<evidence type="ECO:0000313" key="2">
    <source>
        <dbReference type="EMBL" id="KAB2582636.1"/>
    </source>
</evidence>
<keyword evidence="1" id="KW-1133">Transmembrane helix</keyword>
<dbReference type="EMBL" id="MRBO01000659">
    <property type="protein sequence ID" value="KAB2582636.1"/>
    <property type="molecule type" value="Genomic_DNA"/>
</dbReference>
<protein>
    <submittedName>
        <fullName evidence="2">Uncharacterized protein</fullName>
    </submittedName>
</protein>
<keyword evidence="1" id="KW-0472">Membrane</keyword>
<accession>A0A0C2VHE0</accession>
<name>A0A0C2VHE0_RHOER</name>
<evidence type="ECO:0000256" key="1">
    <source>
        <dbReference type="SAM" id="Phobius"/>
    </source>
</evidence>
<organism evidence="2 3">
    <name type="scientific">Rhodococcus erythropolis</name>
    <name type="common">Arthrobacter picolinophilus</name>
    <dbReference type="NCBI Taxonomy" id="1833"/>
    <lineage>
        <taxon>Bacteria</taxon>
        <taxon>Bacillati</taxon>
        <taxon>Actinomycetota</taxon>
        <taxon>Actinomycetes</taxon>
        <taxon>Mycobacteriales</taxon>
        <taxon>Nocardiaceae</taxon>
        <taxon>Rhodococcus</taxon>
        <taxon>Rhodococcus erythropolis group</taxon>
    </lineage>
</organism>
<keyword evidence="1" id="KW-0812">Transmembrane</keyword>
<gene>
    <name evidence="2" type="ORF">BS297_24620</name>
</gene>
<reference evidence="2 3" key="1">
    <citation type="journal article" date="2017" name="Poromechanics V (2013)">
        <title>Genomic Characterization of the Arsenic-Tolerant Actinobacterium, &lt;i&gt;Rhodococcus erythropolis&lt;/i&gt; S43.</title>
        <authorList>
            <person name="Retamal-Morales G."/>
            <person name="Mehnert M."/>
            <person name="Schwabe R."/>
            <person name="Tischler D."/>
            <person name="Schloemann M."/>
            <person name="Levican G.J."/>
        </authorList>
    </citation>
    <scope>NUCLEOTIDE SEQUENCE [LARGE SCALE GENOMIC DNA]</scope>
    <source>
        <strain evidence="2 3">S43</strain>
    </source>
</reference>
<feature type="transmembrane region" description="Helical" evidence="1">
    <location>
        <begin position="20"/>
        <end position="39"/>
    </location>
</feature>
<dbReference type="AlphaFoldDB" id="A0A0C2VHE0"/>